<reference evidence="1" key="1">
    <citation type="submission" date="2022-07" db="EMBL/GenBank/DDBJ databases">
        <title>Phylogenomic reconstructions and comparative analyses of Kickxellomycotina fungi.</title>
        <authorList>
            <person name="Reynolds N.K."/>
            <person name="Stajich J.E."/>
            <person name="Barry K."/>
            <person name="Grigoriev I.V."/>
            <person name="Crous P."/>
            <person name="Smith M.E."/>
        </authorList>
    </citation>
    <scope>NUCLEOTIDE SEQUENCE</scope>
    <source>
        <strain evidence="1">NRRL 5244</strain>
    </source>
</reference>
<proteinExistence type="predicted"/>
<evidence type="ECO:0000313" key="1">
    <source>
        <dbReference type="EMBL" id="KAJ1950844.1"/>
    </source>
</evidence>
<sequence>MSSTVASAEGKLEVHVIGGRNLPNRNRFGKQDSIVELAIGTTRKRTQVDKKGGATPQWNDRLFFSIGGLGKTQLMVRALELDGPHKFDDIGSCVVDLAKIFEEEEVDAIAAVPGGSIFLFAQNAC</sequence>
<keyword evidence="2" id="KW-1185">Reference proteome</keyword>
<comment type="caution">
    <text evidence="1">The sequence shown here is derived from an EMBL/GenBank/DDBJ whole genome shotgun (WGS) entry which is preliminary data.</text>
</comment>
<organism evidence="1 2">
    <name type="scientific">Linderina macrospora</name>
    <dbReference type="NCBI Taxonomy" id="4868"/>
    <lineage>
        <taxon>Eukaryota</taxon>
        <taxon>Fungi</taxon>
        <taxon>Fungi incertae sedis</taxon>
        <taxon>Zoopagomycota</taxon>
        <taxon>Kickxellomycotina</taxon>
        <taxon>Kickxellomycetes</taxon>
        <taxon>Kickxellales</taxon>
        <taxon>Kickxellaceae</taxon>
        <taxon>Linderina</taxon>
    </lineage>
</organism>
<gene>
    <name evidence="1" type="ORF">FBU59_000492</name>
</gene>
<name>A0ACC1JGQ0_9FUNG</name>
<evidence type="ECO:0000313" key="2">
    <source>
        <dbReference type="Proteomes" id="UP001150603"/>
    </source>
</evidence>
<dbReference type="Proteomes" id="UP001150603">
    <property type="component" value="Unassembled WGS sequence"/>
</dbReference>
<accession>A0ACC1JGQ0</accession>
<dbReference type="EMBL" id="JANBPW010000111">
    <property type="protein sequence ID" value="KAJ1950844.1"/>
    <property type="molecule type" value="Genomic_DNA"/>
</dbReference>
<protein>
    <submittedName>
        <fullName evidence="1">Uncharacterized protein</fullName>
    </submittedName>
</protein>